<accession>A0A8K0HH33</accession>
<protein>
    <submittedName>
        <fullName evidence="2">Uncharacterized protein</fullName>
    </submittedName>
</protein>
<dbReference type="Proteomes" id="UP000796880">
    <property type="component" value="Unassembled WGS sequence"/>
</dbReference>
<reference evidence="2" key="1">
    <citation type="submission" date="2020-03" db="EMBL/GenBank/DDBJ databases">
        <title>A high-quality chromosome-level genome assembly of a woody plant with both climbing and erect habits, Rhamnella rubrinervis.</title>
        <authorList>
            <person name="Lu Z."/>
            <person name="Yang Y."/>
            <person name="Zhu X."/>
            <person name="Sun Y."/>
        </authorList>
    </citation>
    <scope>NUCLEOTIDE SEQUENCE</scope>
    <source>
        <strain evidence="2">BYM</strain>
        <tissue evidence="2">Leaf</tissue>
    </source>
</reference>
<feature type="compositionally biased region" description="Basic and acidic residues" evidence="1">
    <location>
        <begin position="241"/>
        <end position="251"/>
    </location>
</feature>
<feature type="compositionally biased region" description="Basic residues" evidence="1">
    <location>
        <begin position="252"/>
        <end position="268"/>
    </location>
</feature>
<dbReference type="AlphaFoldDB" id="A0A8K0HH33"/>
<comment type="caution">
    <text evidence="2">The sequence shown here is derived from an EMBL/GenBank/DDBJ whole genome shotgun (WGS) entry which is preliminary data.</text>
</comment>
<gene>
    <name evidence="2" type="ORF">FNV43_RR08064</name>
</gene>
<keyword evidence="3" id="KW-1185">Reference proteome</keyword>
<proteinExistence type="predicted"/>
<feature type="compositionally biased region" description="Low complexity" evidence="1">
    <location>
        <begin position="287"/>
        <end position="299"/>
    </location>
</feature>
<sequence length="374" mass="42478">MASNDVNLILYGHHAHQQEEEVTPPPPYYGPSPGMELSIMIIAEQLACRMELVQSTRPKAAKRSSGAVNSNFEAFNAVRTPMWQNIPEDKALEFRDLGRGRTGYAEAPKRDVLFAKCGRKSEPIVKFSGTLRSIRDRRQSAGMQRPARWRFKTSEYRRRHEFDGPPRDRLQKFGLTVSPTQLVRHMERIHEVRWPRPMNSDPNTKRQLYGVFHRSATHYECRAKTPNQELLKRVLKQLPGPDKRARTDVRRNSPKRLPLKGQPMRRAKAGGPTPATHITASNPKTKSQLSPPRPLSSLSHNDDVVTPMLGNCTIADIGENAEGYIVFLSTPEKTGINPQSSTNRATLLGNDGMRAWRKERIILPATLKRNRMTR</sequence>
<organism evidence="2 3">
    <name type="scientific">Rhamnella rubrinervis</name>
    <dbReference type="NCBI Taxonomy" id="2594499"/>
    <lineage>
        <taxon>Eukaryota</taxon>
        <taxon>Viridiplantae</taxon>
        <taxon>Streptophyta</taxon>
        <taxon>Embryophyta</taxon>
        <taxon>Tracheophyta</taxon>
        <taxon>Spermatophyta</taxon>
        <taxon>Magnoliopsida</taxon>
        <taxon>eudicotyledons</taxon>
        <taxon>Gunneridae</taxon>
        <taxon>Pentapetalae</taxon>
        <taxon>rosids</taxon>
        <taxon>fabids</taxon>
        <taxon>Rosales</taxon>
        <taxon>Rhamnaceae</taxon>
        <taxon>rhamnoid group</taxon>
        <taxon>Rhamneae</taxon>
        <taxon>Rhamnella</taxon>
    </lineage>
</organism>
<feature type="region of interest" description="Disordered" evidence="1">
    <location>
        <begin position="236"/>
        <end position="302"/>
    </location>
</feature>
<feature type="compositionally biased region" description="Polar residues" evidence="1">
    <location>
        <begin position="276"/>
        <end position="286"/>
    </location>
</feature>
<name>A0A8K0HH33_9ROSA</name>
<dbReference type="EMBL" id="VOIH02000003">
    <property type="protein sequence ID" value="KAF3451968.1"/>
    <property type="molecule type" value="Genomic_DNA"/>
</dbReference>
<evidence type="ECO:0000313" key="3">
    <source>
        <dbReference type="Proteomes" id="UP000796880"/>
    </source>
</evidence>
<evidence type="ECO:0000313" key="2">
    <source>
        <dbReference type="EMBL" id="KAF3451968.1"/>
    </source>
</evidence>
<evidence type="ECO:0000256" key="1">
    <source>
        <dbReference type="SAM" id="MobiDB-lite"/>
    </source>
</evidence>